<organism evidence="8 9">
    <name type="scientific">Natribacillus halophilus</name>
    <dbReference type="NCBI Taxonomy" id="549003"/>
    <lineage>
        <taxon>Bacteria</taxon>
        <taxon>Bacillati</taxon>
        <taxon>Bacillota</taxon>
        <taxon>Bacilli</taxon>
        <taxon>Bacillales</taxon>
        <taxon>Bacillaceae</taxon>
        <taxon>Natribacillus</taxon>
    </lineage>
</organism>
<sequence length="290" mass="33242">MVTSMTGYGSAEEAVGEERLNIEMKSVNHRFLEIQFQLPAALRAREEEARKIVNDKVARGKVEIIVTHTGGLGRKKSVRTDWDLVQQYLQEARHFQHLDAFDGKLSLSDFLLDPNIVSIHEETTENDEAARAFMRALETASRRLTEMRSEEGQLLLEDVNSRLQHISQSLEALHEHIPRVQKRYQERLEKRMKALAENVDEERLLTEVAAFAEKSDVTEELVRLKSHVKQFRETLADTGPIGRKLDFITQEMSREVNTIGAKGNDQELSKLVIEIKSALEKVKEQVQNIE</sequence>
<feature type="domain" description="Endoribonuclease YicC-like N-terminal" evidence="6">
    <location>
        <begin position="3"/>
        <end position="155"/>
    </location>
</feature>
<name>A0A1G8MHD3_9BACI</name>
<comment type="cofactor">
    <cofactor evidence="1">
        <name>a divalent metal cation</name>
        <dbReference type="ChEBI" id="CHEBI:60240"/>
    </cofactor>
</comment>
<accession>A0A1G8MHD3</accession>
<proteinExistence type="inferred from homology"/>
<dbReference type="Pfam" id="PF08340">
    <property type="entry name" value="YicC-like_C"/>
    <property type="match status" value="1"/>
</dbReference>
<evidence type="ECO:0000259" key="6">
    <source>
        <dbReference type="Pfam" id="PF03755"/>
    </source>
</evidence>
<dbReference type="RefSeq" id="WP_090397354.1">
    <property type="nucleotide sequence ID" value="NZ_FNEN01000004.1"/>
</dbReference>
<dbReference type="InterPro" id="IPR005229">
    <property type="entry name" value="YicC/YloC-like"/>
</dbReference>
<dbReference type="NCBIfam" id="TIGR00255">
    <property type="entry name" value="YicC/YloC family endoribonuclease"/>
    <property type="match status" value="1"/>
</dbReference>
<keyword evidence="4" id="KW-0378">Hydrolase</keyword>
<keyword evidence="3" id="KW-0255">Endonuclease</keyword>
<evidence type="ECO:0000256" key="2">
    <source>
        <dbReference type="ARBA" id="ARBA00022722"/>
    </source>
</evidence>
<dbReference type="InterPro" id="IPR013527">
    <property type="entry name" value="YicC-like_N"/>
</dbReference>
<evidence type="ECO:0000259" key="7">
    <source>
        <dbReference type="Pfam" id="PF08340"/>
    </source>
</evidence>
<gene>
    <name evidence="8" type="ORF">SAMN04488123_104163</name>
</gene>
<evidence type="ECO:0000256" key="4">
    <source>
        <dbReference type="ARBA" id="ARBA00022801"/>
    </source>
</evidence>
<reference evidence="8 9" key="1">
    <citation type="submission" date="2016-10" db="EMBL/GenBank/DDBJ databases">
        <authorList>
            <person name="de Groot N.N."/>
        </authorList>
    </citation>
    <scope>NUCLEOTIDE SEQUENCE [LARGE SCALE GENOMIC DNA]</scope>
    <source>
        <strain evidence="8 9">DSM 21771</strain>
    </source>
</reference>
<evidence type="ECO:0000256" key="5">
    <source>
        <dbReference type="ARBA" id="ARBA00035648"/>
    </source>
</evidence>
<dbReference type="AlphaFoldDB" id="A0A1G8MHD3"/>
<dbReference type="PANTHER" id="PTHR30636:SF3">
    <property type="entry name" value="UPF0701 PROTEIN YICC"/>
    <property type="match status" value="1"/>
</dbReference>
<keyword evidence="9" id="KW-1185">Reference proteome</keyword>
<evidence type="ECO:0000313" key="8">
    <source>
        <dbReference type="EMBL" id="SDI67306.1"/>
    </source>
</evidence>
<evidence type="ECO:0000256" key="1">
    <source>
        <dbReference type="ARBA" id="ARBA00001968"/>
    </source>
</evidence>
<dbReference type="InterPro" id="IPR013551">
    <property type="entry name" value="YicC-like_C"/>
</dbReference>
<dbReference type="Pfam" id="PF03755">
    <property type="entry name" value="YicC-like_N"/>
    <property type="match status" value="1"/>
</dbReference>
<protein>
    <submittedName>
        <fullName evidence="8">TIGR00255 family protein</fullName>
    </submittedName>
</protein>
<dbReference type="PANTHER" id="PTHR30636">
    <property type="entry name" value="UPF0701 PROTEIN YICC"/>
    <property type="match status" value="1"/>
</dbReference>
<dbReference type="Proteomes" id="UP000198853">
    <property type="component" value="Unassembled WGS sequence"/>
</dbReference>
<evidence type="ECO:0000256" key="3">
    <source>
        <dbReference type="ARBA" id="ARBA00022759"/>
    </source>
</evidence>
<dbReference type="GO" id="GO:0004521">
    <property type="term" value="F:RNA endonuclease activity"/>
    <property type="evidence" value="ECO:0007669"/>
    <property type="project" value="InterPro"/>
</dbReference>
<keyword evidence="2" id="KW-0540">Nuclease</keyword>
<dbReference type="OrthoDB" id="9771229at2"/>
<feature type="domain" description="Endoribonuclease YicC-like C-terminal" evidence="7">
    <location>
        <begin position="175"/>
        <end position="290"/>
    </location>
</feature>
<dbReference type="EMBL" id="FNEN01000004">
    <property type="protein sequence ID" value="SDI67306.1"/>
    <property type="molecule type" value="Genomic_DNA"/>
</dbReference>
<comment type="similarity">
    <text evidence="5">Belongs to the YicC/YloC family.</text>
</comment>
<evidence type="ECO:0000313" key="9">
    <source>
        <dbReference type="Proteomes" id="UP000198853"/>
    </source>
</evidence>
<dbReference type="GO" id="GO:0016787">
    <property type="term" value="F:hydrolase activity"/>
    <property type="evidence" value="ECO:0007669"/>
    <property type="project" value="UniProtKB-KW"/>
</dbReference>